<evidence type="ECO:0000313" key="2">
    <source>
        <dbReference type="EMBL" id="MCW1921314.1"/>
    </source>
</evidence>
<dbReference type="RefSeq" id="WP_264485423.1">
    <property type="nucleotide sequence ID" value="NZ_JAPDDT010000001.1"/>
</dbReference>
<feature type="region of interest" description="Disordered" evidence="1">
    <location>
        <begin position="14"/>
        <end position="35"/>
    </location>
</feature>
<evidence type="ECO:0008006" key="4">
    <source>
        <dbReference type="Google" id="ProtNLM"/>
    </source>
</evidence>
<gene>
    <name evidence="2" type="ORF">OKA05_02045</name>
</gene>
<dbReference type="Proteomes" id="UP001320876">
    <property type="component" value="Unassembled WGS sequence"/>
</dbReference>
<dbReference type="EMBL" id="JAPDDT010000001">
    <property type="protein sequence ID" value="MCW1921314.1"/>
    <property type="molecule type" value="Genomic_DNA"/>
</dbReference>
<reference evidence="2 3" key="1">
    <citation type="submission" date="2022-10" db="EMBL/GenBank/DDBJ databases">
        <title>Luteolibacter arcticus strain CCTCC AB 2014275, whole genome shotgun sequencing project.</title>
        <authorList>
            <person name="Zhao G."/>
            <person name="Shen L."/>
        </authorList>
    </citation>
    <scope>NUCLEOTIDE SEQUENCE [LARGE SCALE GENOMIC DNA]</scope>
    <source>
        <strain evidence="2 3">CCTCC AB 2014275</strain>
    </source>
</reference>
<keyword evidence="3" id="KW-1185">Reference proteome</keyword>
<accession>A0ABT3GCG2</accession>
<evidence type="ECO:0000313" key="3">
    <source>
        <dbReference type="Proteomes" id="UP001320876"/>
    </source>
</evidence>
<organism evidence="2 3">
    <name type="scientific">Luteolibacter arcticus</name>
    <dbReference type="NCBI Taxonomy" id="1581411"/>
    <lineage>
        <taxon>Bacteria</taxon>
        <taxon>Pseudomonadati</taxon>
        <taxon>Verrucomicrobiota</taxon>
        <taxon>Verrucomicrobiia</taxon>
        <taxon>Verrucomicrobiales</taxon>
        <taxon>Verrucomicrobiaceae</taxon>
        <taxon>Luteolibacter</taxon>
    </lineage>
</organism>
<evidence type="ECO:0000256" key="1">
    <source>
        <dbReference type="SAM" id="MobiDB-lite"/>
    </source>
</evidence>
<name>A0ABT3GCG2_9BACT</name>
<sequence>MSLYPSAWENRQRVPVTLPDEDDDEDVAPRPERSAGHSLRKLLFVLLADRNTRLGVECMALVTGIGYDGSSMADIASRHGVTRASVSKRCIELCETFGLPPARAMRSVKNRRACKVARSREIVAS</sequence>
<comment type="caution">
    <text evidence="2">The sequence shown here is derived from an EMBL/GenBank/DDBJ whole genome shotgun (WGS) entry which is preliminary data.</text>
</comment>
<protein>
    <recommendedName>
        <fullName evidence="4">Helix-turn-helix domain-containing protein</fullName>
    </recommendedName>
</protein>
<proteinExistence type="predicted"/>